<dbReference type="InterPro" id="IPR006047">
    <property type="entry name" value="GH13_cat_dom"/>
</dbReference>
<dbReference type="InterPro" id="IPR012810">
    <property type="entry name" value="TreS/a-amylase_N"/>
</dbReference>
<dbReference type="CDD" id="cd11334">
    <property type="entry name" value="AmyAc_TreS"/>
    <property type="match status" value="1"/>
</dbReference>
<dbReference type="Gene3D" id="2.60.40.1180">
    <property type="entry name" value="Golgi alpha-mannosidase II"/>
    <property type="match status" value="1"/>
</dbReference>
<dbReference type="Pfam" id="PF00128">
    <property type="entry name" value="Alpha-amylase"/>
    <property type="match status" value="2"/>
</dbReference>
<evidence type="ECO:0000256" key="1">
    <source>
        <dbReference type="ARBA" id="ARBA00001595"/>
    </source>
</evidence>
<dbReference type="InterPro" id="IPR045857">
    <property type="entry name" value="O16G_dom_2"/>
</dbReference>
<comment type="similarity">
    <text evidence="2">Belongs to the glycosyl hydrolase 13 family. TreS subfamily.</text>
</comment>
<reference evidence="10" key="1">
    <citation type="journal article" date="2019" name="Int. J. Syst. Evol. Microbiol.">
        <title>The Global Catalogue of Microorganisms (GCM) 10K type strain sequencing project: providing services to taxonomists for standard genome sequencing and annotation.</title>
        <authorList>
            <consortium name="The Broad Institute Genomics Platform"/>
            <consortium name="The Broad Institute Genome Sequencing Center for Infectious Disease"/>
            <person name="Wu L."/>
            <person name="Ma J."/>
        </authorList>
    </citation>
    <scope>NUCLEOTIDE SEQUENCE [LARGE SCALE GENOMIC DNA]</scope>
    <source>
        <strain evidence="10">JCM 31404</strain>
    </source>
</reference>
<dbReference type="InterPro" id="IPR017853">
    <property type="entry name" value="GH"/>
</dbReference>
<accession>A0ABQ2RWR9</accession>
<dbReference type="RefSeq" id="WP_189066589.1">
    <property type="nucleotide sequence ID" value="NZ_BMQM01000043.1"/>
</dbReference>
<protein>
    <recommendedName>
        <fullName evidence="3">maltose alpha-D-glucosyltransferase</fullName>
        <ecNumber evidence="3">5.4.99.16</ecNumber>
    </recommendedName>
    <alternativeName>
        <fullName evidence="7">Maltose alpha-D-glucosyltransferase</fullName>
    </alternativeName>
</protein>
<keyword evidence="5" id="KW-0106">Calcium</keyword>
<evidence type="ECO:0000256" key="7">
    <source>
        <dbReference type="ARBA" id="ARBA00031378"/>
    </source>
</evidence>
<dbReference type="Gene3D" id="3.20.20.80">
    <property type="entry name" value="Glycosidases"/>
    <property type="match status" value="1"/>
</dbReference>
<evidence type="ECO:0000313" key="10">
    <source>
        <dbReference type="Proteomes" id="UP000634308"/>
    </source>
</evidence>
<dbReference type="SUPFAM" id="SSF51011">
    <property type="entry name" value="Glycosyl hydrolase domain"/>
    <property type="match status" value="1"/>
</dbReference>
<evidence type="ECO:0000259" key="8">
    <source>
        <dbReference type="SMART" id="SM00642"/>
    </source>
</evidence>
<dbReference type="InterPro" id="IPR013780">
    <property type="entry name" value="Glyco_hydro_b"/>
</dbReference>
<evidence type="ECO:0000313" key="9">
    <source>
        <dbReference type="EMBL" id="GGR73234.1"/>
    </source>
</evidence>
<keyword evidence="10" id="KW-1185">Reference proteome</keyword>
<keyword evidence="6" id="KW-0413">Isomerase</keyword>
<dbReference type="SUPFAM" id="SSF51445">
    <property type="entry name" value="(Trans)glycosidases"/>
    <property type="match status" value="1"/>
</dbReference>
<dbReference type="PANTHER" id="PTHR10357">
    <property type="entry name" value="ALPHA-AMYLASE FAMILY MEMBER"/>
    <property type="match status" value="1"/>
</dbReference>
<dbReference type="EC" id="5.4.99.16" evidence="3"/>
<evidence type="ECO:0000256" key="3">
    <source>
        <dbReference type="ARBA" id="ARBA00012619"/>
    </source>
</evidence>
<evidence type="ECO:0000256" key="2">
    <source>
        <dbReference type="ARBA" id="ARBA00005496"/>
    </source>
</evidence>
<dbReference type="Proteomes" id="UP000634308">
    <property type="component" value="Unassembled WGS sequence"/>
</dbReference>
<evidence type="ECO:0000256" key="4">
    <source>
        <dbReference type="ARBA" id="ARBA00022723"/>
    </source>
</evidence>
<dbReference type="PANTHER" id="PTHR10357:SF219">
    <property type="entry name" value="MALTOSE ALPHA-D-GLUCOSYLTRANSFERASE"/>
    <property type="match status" value="1"/>
</dbReference>
<gene>
    <name evidence="9" type="ORF">GCM10008959_38260</name>
</gene>
<evidence type="ECO:0000256" key="5">
    <source>
        <dbReference type="ARBA" id="ARBA00022837"/>
    </source>
</evidence>
<dbReference type="SMART" id="SM00642">
    <property type="entry name" value="Aamy"/>
    <property type="match status" value="1"/>
</dbReference>
<dbReference type="Pfam" id="PF16657">
    <property type="entry name" value="Malt_amylase_C"/>
    <property type="match status" value="1"/>
</dbReference>
<proteinExistence type="inferred from homology"/>
<feature type="domain" description="Glycosyl hydrolase family 13 catalytic" evidence="8">
    <location>
        <begin position="27"/>
        <end position="433"/>
    </location>
</feature>
<sequence length="562" mass="63897">MTQPAPTQSAPTPSVLPEWYKSAVFYELSVRTYADGNGDGKGDFPGLTSKLDYLKNLGVDCLWLLPFYPSPLRDDGYDVADYVGIHPDLGSLDDFRVFLREAHARGLRVISDLVTNHTSSDHPWFQAARRGRLLPDGSPNEYHDYYVWSDTGTEYAGARIIFTDTETSNWTFDEQAGQYYWHRFFSSQPDLNFDNPRVVEELLSAARFWLDLGVDGFRVDAVPYLIEREGTNCENLPETHDILKKMRQLVDQEYPGRLLLAEANQWPEDVAQYYGTEQDPEFHMCFNFPVMPRLYMSLKKEDTTSIREIMDRLPAIPSFGQWATFLRNHDELTLEMVSDDERAFMYAAYAPDTRMKINVGIRRRLAPLLDNDRRRIELLNTVLLALPGSPILYYGDEIGMGDNLSLNDRNGVRTPMQWNAGMSGGFSTAIPEACFFPPNQDAVYGFHRVNVQSQEQDPSSLLKWTSRQLELRRRHPAFAIGELEFIDTDNPAVLAFVRRTADETLLIVSNFAGNAQSVNLNLGAYAGRTPVTLAGASPFPAVGEGTYPMILGKYDYYWLRLN</sequence>
<keyword evidence="4" id="KW-0479">Metal-binding</keyword>
<comment type="caution">
    <text evidence="9">The sequence shown here is derived from an EMBL/GenBank/DDBJ whole genome shotgun (WGS) entry which is preliminary data.</text>
</comment>
<dbReference type="InterPro" id="IPR032091">
    <property type="entry name" value="Malt_amylase-like_C"/>
</dbReference>
<dbReference type="EMBL" id="BMQM01000043">
    <property type="protein sequence ID" value="GGR73234.1"/>
    <property type="molecule type" value="Genomic_DNA"/>
</dbReference>
<dbReference type="Gene3D" id="3.90.400.10">
    <property type="entry name" value="Oligo-1,6-glucosidase, Domain 2"/>
    <property type="match status" value="1"/>
</dbReference>
<comment type="catalytic activity">
    <reaction evidence="1">
        <text>D-maltose = alpha,alpha-trehalose</text>
        <dbReference type="Rhea" id="RHEA:15145"/>
        <dbReference type="ChEBI" id="CHEBI:16551"/>
        <dbReference type="ChEBI" id="CHEBI:17306"/>
        <dbReference type="EC" id="5.4.99.16"/>
    </reaction>
</comment>
<dbReference type="NCBIfam" id="TIGR02456">
    <property type="entry name" value="treS_nterm"/>
    <property type="match status" value="1"/>
</dbReference>
<name>A0ABQ2RWR9_9DEIO</name>
<organism evidence="9 10">
    <name type="scientific">Deinococcus seoulensis</name>
    <dbReference type="NCBI Taxonomy" id="1837379"/>
    <lineage>
        <taxon>Bacteria</taxon>
        <taxon>Thermotogati</taxon>
        <taxon>Deinococcota</taxon>
        <taxon>Deinococci</taxon>
        <taxon>Deinococcales</taxon>
        <taxon>Deinococcaceae</taxon>
        <taxon>Deinococcus</taxon>
    </lineage>
</organism>
<evidence type="ECO:0000256" key="6">
    <source>
        <dbReference type="ARBA" id="ARBA00023235"/>
    </source>
</evidence>